<dbReference type="NCBIfam" id="TIGR00455">
    <property type="entry name" value="apsK"/>
    <property type="match status" value="1"/>
</dbReference>
<evidence type="ECO:0000256" key="4">
    <source>
        <dbReference type="ARBA" id="ARBA00007008"/>
    </source>
</evidence>
<evidence type="ECO:0000256" key="2">
    <source>
        <dbReference type="ARBA" id="ARBA00002632"/>
    </source>
</evidence>
<dbReference type="GO" id="GO:0004020">
    <property type="term" value="F:adenylylsulfate kinase activity"/>
    <property type="evidence" value="ECO:0007669"/>
    <property type="project" value="UniProtKB-EC"/>
</dbReference>
<dbReference type="RefSeq" id="WP_208316724.1">
    <property type="nucleotide sequence ID" value="NZ_JAELYA010000012.1"/>
</dbReference>
<proteinExistence type="inferred from homology"/>
<dbReference type="EMBL" id="JAELYA010000012">
    <property type="protein sequence ID" value="MBO3278225.1"/>
    <property type="molecule type" value="Genomic_DNA"/>
</dbReference>
<evidence type="ECO:0000256" key="13">
    <source>
        <dbReference type="ARBA" id="ARBA00031464"/>
    </source>
</evidence>
<sequence>MTESTSPWIVPSKFSVAREARSERKGHRPFCVWFTGLSGAGKSTLANLLEEELHGRGMHTYQLDGDNVRTGLCRDLGMGLDDRRENVRRLGEVARLFVDAGLVVLVSAISPLREDRQAVRERFAPGEFFEIHVSTSFEECQRRDVKGLYRAALEGRLRDFTGVDSPYEEPLTPELRIDTGVVGPEQAVRQLLAMLSL</sequence>
<dbReference type="NCBIfam" id="NF003013">
    <property type="entry name" value="PRK03846.1"/>
    <property type="match status" value="1"/>
</dbReference>
<evidence type="ECO:0000256" key="6">
    <source>
        <dbReference type="ARBA" id="ARBA00018163"/>
    </source>
</evidence>
<dbReference type="PANTHER" id="PTHR11055:SF63">
    <property type="entry name" value="ADENYLYL-SULFATE KINASE 1, CHLOROPLASTIC"/>
    <property type="match status" value="1"/>
</dbReference>
<feature type="binding site" evidence="14">
    <location>
        <begin position="36"/>
        <end position="43"/>
    </location>
    <ligand>
        <name>ATP</name>
        <dbReference type="ChEBI" id="CHEBI:30616"/>
    </ligand>
</feature>
<dbReference type="HAMAP" id="MF_00065">
    <property type="entry name" value="Adenylyl_sulf_kinase"/>
    <property type="match status" value="1"/>
</dbReference>
<gene>
    <name evidence="14 17" type="primary">cysC</name>
    <name evidence="17" type="ORF">JFY56_23650</name>
</gene>
<comment type="caution">
    <text evidence="17">The sequence shown here is derived from an EMBL/GenBank/DDBJ whole genome shotgun (WGS) entry which is preliminary data.</text>
</comment>
<evidence type="ECO:0000313" key="18">
    <source>
        <dbReference type="Proteomes" id="UP000669060"/>
    </source>
</evidence>
<comment type="pathway">
    <text evidence="3 14 15">Sulfur metabolism; hydrogen sulfide biosynthesis; sulfite from sulfate: step 2/3.</text>
</comment>
<protein>
    <recommendedName>
        <fullName evidence="6 14">Adenylyl-sulfate kinase</fullName>
        <ecNumber evidence="5 14">2.7.1.25</ecNumber>
    </recommendedName>
    <alternativeName>
        <fullName evidence="12 14">APS kinase</fullName>
    </alternativeName>
    <alternativeName>
        <fullName evidence="13 14">ATP adenosine-5'-phosphosulfate 3'-phosphotransferase</fullName>
    </alternativeName>
    <alternativeName>
        <fullName evidence="11 14">Adenosine-5'-phosphosulfate kinase</fullName>
    </alternativeName>
</protein>
<organism evidence="17 18">
    <name type="scientific">Pseudomonas schmalbachii</name>
    <dbReference type="NCBI Taxonomy" id="2816993"/>
    <lineage>
        <taxon>Bacteria</taxon>
        <taxon>Pseudomonadati</taxon>
        <taxon>Pseudomonadota</taxon>
        <taxon>Gammaproteobacteria</taxon>
        <taxon>Pseudomonadales</taxon>
        <taxon>Pseudomonadaceae</taxon>
        <taxon>Pseudomonas</taxon>
    </lineage>
</organism>
<keyword evidence="10 14" id="KW-0067">ATP-binding</keyword>
<evidence type="ECO:0000259" key="16">
    <source>
        <dbReference type="Pfam" id="PF01583"/>
    </source>
</evidence>
<dbReference type="InterPro" id="IPR059117">
    <property type="entry name" value="APS_kinase_dom"/>
</dbReference>
<dbReference type="Gene3D" id="3.40.50.300">
    <property type="entry name" value="P-loop containing nucleotide triphosphate hydrolases"/>
    <property type="match status" value="1"/>
</dbReference>
<comment type="function">
    <text evidence="2 14 15">Catalyzes the synthesis of activated sulfate.</text>
</comment>
<evidence type="ECO:0000256" key="14">
    <source>
        <dbReference type="HAMAP-Rule" id="MF_00065"/>
    </source>
</evidence>
<dbReference type="CDD" id="cd02027">
    <property type="entry name" value="APSK"/>
    <property type="match status" value="1"/>
</dbReference>
<dbReference type="InterPro" id="IPR002891">
    <property type="entry name" value="APS"/>
</dbReference>
<evidence type="ECO:0000256" key="3">
    <source>
        <dbReference type="ARBA" id="ARBA00004806"/>
    </source>
</evidence>
<evidence type="ECO:0000256" key="15">
    <source>
        <dbReference type="RuleBase" id="RU004347"/>
    </source>
</evidence>
<evidence type="ECO:0000256" key="9">
    <source>
        <dbReference type="ARBA" id="ARBA00022777"/>
    </source>
</evidence>
<keyword evidence="14" id="KW-0597">Phosphoprotein</keyword>
<name>A0ABS3TX15_9PSED</name>
<dbReference type="PANTHER" id="PTHR11055">
    <property type="entry name" value="BIFUNCTIONAL 3'-PHOSPHOADENOSINE 5'-PHOSPHOSULFATE SYNTHASE"/>
    <property type="match status" value="1"/>
</dbReference>
<evidence type="ECO:0000256" key="11">
    <source>
        <dbReference type="ARBA" id="ARBA00029724"/>
    </source>
</evidence>
<accession>A0ABS3TX15</accession>
<dbReference type="InterPro" id="IPR027417">
    <property type="entry name" value="P-loop_NTPase"/>
</dbReference>
<dbReference type="Proteomes" id="UP000669060">
    <property type="component" value="Unassembled WGS sequence"/>
</dbReference>
<keyword evidence="18" id="KW-1185">Reference proteome</keyword>
<dbReference type="EC" id="2.7.1.25" evidence="5 14"/>
<dbReference type="Pfam" id="PF01583">
    <property type="entry name" value="APS_kinase"/>
    <property type="match status" value="1"/>
</dbReference>
<comment type="catalytic activity">
    <reaction evidence="1 14 15">
        <text>adenosine 5'-phosphosulfate + ATP = 3'-phosphoadenylyl sulfate + ADP + H(+)</text>
        <dbReference type="Rhea" id="RHEA:24152"/>
        <dbReference type="ChEBI" id="CHEBI:15378"/>
        <dbReference type="ChEBI" id="CHEBI:30616"/>
        <dbReference type="ChEBI" id="CHEBI:58243"/>
        <dbReference type="ChEBI" id="CHEBI:58339"/>
        <dbReference type="ChEBI" id="CHEBI:456216"/>
        <dbReference type="EC" id="2.7.1.25"/>
    </reaction>
</comment>
<dbReference type="SUPFAM" id="SSF52540">
    <property type="entry name" value="P-loop containing nucleoside triphosphate hydrolases"/>
    <property type="match status" value="1"/>
</dbReference>
<feature type="domain" description="APS kinase" evidence="16">
    <location>
        <begin position="28"/>
        <end position="178"/>
    </location>
</feature>
<reference evidence="17 18" key="1">
    <citation type="submission" date="2020-12" db="EMBL/GenBank/DDBJ databases">
        <title>Pseudomonas schmalbachii sp. nov. isolated from millipede gut.</title>
        <authorList>
            <person name="Shelomi M."/>
        </authorList>
    </citation>
    <scope>NUCLEOTIDE SEQUENCE [LARGE SCALE GENOMIC DNA]</scope>
    <source>
        <strain evidence="17 18">Milli4</strain>
    </source>
</reference>
<keyword evidence="8 14" id="KW-0547">Nucleotide-binding</keyword>
<feature type="active site" description="Phosphoserine intermediate" evidence="14">
    <location>
        <position position="110"/>
    </location>
</feature>
<evidence type="ECO:0000256" key="5">
    <source>
        <dbReference type="ARBA" id="ARBA00012121"/>
    </source>
</evidence>
<evidence type="ECO:0000256" key="7">
    <source>
        <dbReference type="ARBA" id="ARBA00022679"/>
    </source>
</evidence>
<keyword evidence="9 14" id="KW-0418">Kinase</keyword>
<comment type="similarity">
    <text evidence="4 14 15">Belongs to the APS kinase family.</text>
</comment>
<evidence type="ECO:0000256" key="8">
    <source>
        <dbReference type="ARBA" id="ARBA00022741"/>
    </source>
</evidence>
<evidence type="ECO:0000256" key="1">
    <source>
        <dbReference type="ARBA" id="ARBA00001823"/>
    </source>
</evidence>
<evidence type="ECO:0000256" key="10">
    <source>
        <dbReference type="ARBA" id="ARBA00022840"/>
    </source>
</evidence>
<evidence type="ECO:0000313" key="17">
    <source>
        <dbReference type="EMBL" id="MBO3278225.1"/>
    </source>
</evidence>
<keyword evidence="7 14" id="KW-0808">Transferase</keyword>
<evidence type="ECO:0000256" key="12">
    <source>
        <dbReference type="ARBA" id="ARBA00031393"/>
    </source>
</evidence>